<feature type="transmembrane region" description="Helical" evidence="3">
    <location>
        <begin position="7"/>
        <end position="28"/>
    </location>
</feature>
<keyword evidence="3" id="KW-1133">Transmembrane helix</keyword>
<feature type="transmembrane region" description="Helical" evidence="3">
    <location>
        <begin position="91"/>
        <end position="109"/>
    </location>
</feature>
<protein>
    <submittedName>
        <fullName evidence="4">CDP-alcohol phosphatidyltransferase protein</fullName>
        <ecNumber evidence="4">2.7.8.5</ecNumber>
    </submittedName>
</protein>
<evidence type="ECO:0000256" key="2">
    <source>
        <dbReference type="RuleBase" id="RU003750"/>
    </source>
</evidence>
<sequence>MQPGARSFIFELLAGLVALGVGTEILLYALGGPVALRACAGGLYLALAVVLYGCRGGCPQPFGWANRITLIRAAAVMLLAGAGMFPAFLAANVYAFAALAVVCLLLDGVDGWVARRTGCSGAFGARFDMELDAFFLLVLSVVLVALDKAGLWVLAIGLARYLFVIAQACLPMLRRPLPPSRLRKIACVWQGATLMVCLLPAVSATVASSALVIALALLMLSFGRDIAWLVRQAGETMRVIG</sequence>
<dbReference type="eggNOG" id="COG0558">
    <property type="taxonomic scope" value="Bacteria"/>
</dbReference>
<dbReference type="GO" id="GO:0016020">
    <property type="term" value="C:membrane"/>
    <property type="evidence" value="ECO:0007669"/>
    <property type="project" value="InterPro"/>
</dbReference>
<dbReference type="PROSITE" id="PS00379">
    <property type="entry name" value="CDP_ALCOHOL_P_TRANSF"/>
    <property type="match status" value="1"/>
</dbReference>
<dbReference type="InterPro" id="IPR048254">
    <property type="entry name" value="CDP_ALCOHOL_P_TRANSF_CS"/>
</dbReference>
<dbReference type="GO" id="GO:0008654">
    <property type="term" value="P:phospholipid biosynthetic process"/>
    <property type="evidence" value="ECO:0007669"/>
    <property type="project" value="InterPro"/>
</dbReference>
<evidence type="ECO:0000313" key="5">
    <source>
        <dbReference type="Proteomes" id="UP000006242"/>
    </source>
</evidence>
<name>F7Q3G3_9GAMM</name>
<dbReference type="EC" id="2.7.8.5" evidence="4"/>
<dbReference type="Pfam" id="PF01066">
    <property type="entry name" value="CDP-OH_P_transf"/>
    <property type="match status" value="1"/>
</dbReference>
<dbReference type="Proteomes" id="UP000006242">
    <property type="component" value="Unassembled WGS sequence"/>
</dbReference>
<comment type="caution">
    <text evidence="4">The sequence shown here is derived from an EMBL/GenBank/DDBJ whole genome shotgun (WGS) entry which is preliminary data.</text>
</comment>
<dbReference type="STRING" id="1033802.SSPSH_003292"/>
<feature type="transmembrane region" description="Helical" evidence="3">
    <location>
        <begin position="34"/>
        <end position="52"/>
    </location>
</feature>
<dbReference type="InterPro" id="IPR043130">
    <property type="entry name" value="CDP-OH_PTrfase_TM_dom"/>
</dbReference>
<organism evidence="4 5">
    <name type="scientific">Salinisphaera shabanensis E1L3A</name>
    <dbReference type="NCBI Taxonomy" id="1033802"/>
    <lineage>
        <taxon>Bacteria</taxon>
        <taxon>Pseudomonadati</taxon>
        <taxon>Pseudomonadota</taxon>
        <taxon>Gammaproteobacteria</taxon>
        <taxon>Salinisphaerales</taxon>
        <taxon>Salinisphaeraceae</taxon>
        <taxon>Salinisphaera</taxon>
    </lineage>
</organism>
<dbReference type="AlphaFoldDB" id="F7Q3G3"/>
<feature type="transmembrane region" description="Helical" evidence="3">
    <location>
        <begin position="64"/>
        <end position="85"/>
    </location>
</feature>
<reference evidence="4 5" key="2">
    <citation type="journal article" date="2013" name="PLoS ONE">
        <title>INDIGO - INtegrated Data Warehouse of MIcrobial GenOmes with Examples from the Red Sea Extremophiles.</title>
        <authorList>
            <person name="Alam I."/>
            <person name="Antunes A."/>
            <person name="Kamau A.A."/>
            <person name="Ba Alawi W."/>
            <person name="Kalkatawi M."/>
            <person name="Stingl U."/>
            <person name="Bajic V.B."/>
        </authorList>
    </citation>
    <scope>NUCLEOTIDE SEQUENCE [LARGE SCALE GENOMIC DNA]</scope>
    <source>
        <strain evidence="4 5">E1L3A</strain>
    </source>
</reference>
<feature type="transmembrane region" description="Helical" evidence="3">
    <location>
        <begin position="210"/>
        <end position="230"/>
    </location>
</feature>
<evidence type="ECO:0000313" key="4">
    <source>
        <dbReference type="EMBL" id="ERJ17930.1"/>
    </source>
</evidence>
<keyword evidence="3" id="KW-0472">Membrane</keyword>
<evidence type="ECO:0000256" key="3">
    <source>
        <dbReference type="SAM" id="Phobius"/>
    </source>
</evidence>
<dbReference type="EMBL" id="AFNV02000026">
    <property type="protein sequence ID" value="ERJ17930.1"/>
    <property type="molecule type" value="Genomic_DNA"/>
</dbReference>
<proteinExistence type="inferred from homology"/>
<gene>
    <name evidence="4" type="ORF">SSPSH_003292</name>
</gene>
<keyword evidence="3" id="KW-0812">Transmembrane</keyword>
<feature type="transmembrane region" description="Helical" evidence="3">
    <location>
        <begin position="129"/>
        <end position="146"/>
    </location>
</feature>
<dbReference type="GO" id="GO:0008444">
    <property type="term" value="F:CDP-diacylglycerol-glycerol-3-phosphate 3-phosphatidyltransferase activity"/>
    <property type="evidence" value="ECO:0007669"/>
    <property type="project" value="UniProtKB-EC"/>
</dbReference>
<dbReference type="Gene3D" id="1.20.120.1760">
    <property type="match status" value="1"/>
</dbReference>
<dbReference type="RefSeq" id="WP_006912043.1">
    <property type="nucleotide sequence ID" value="NZ_AFNV02000026.1"/>
</dbReference>
<keyword evidence="1 2" id="KW-0808">Transferase</keyword>
<dbReference type="InterPro" id="IPR000462">
    <property type="entry name" value="CDP-OH_P_trans"/>
</dbReference>
<comment type="similarity">
    <text evidence="2">Belongs to the CDP-alcohol phosphatidyltransferase class-I family.</text>
</comment>
<evidence type="ECO:0000256" key="1">
    <source>
        <dbReference type="ARBA" id="ARBA00022679"/>
    </source>
</evidence>
<reference evidence="4 5" key="1">
    <citation type="journal article" date="2011" name="J. Bacteriol.">
        <title>Genome sequence of Salinisphaera shabanensis, a gammaproteobacterium from the harsh, variable environment of the brine-seawater interface of the Shaban Deep in the Red Sea.</title>
        <authorList>
            <person name="Antunes A."/>
            <person name="Alam I."/>
            <person name="Bajic V.B."/>
            <person name="Stingl U."/>
        </authorList>
    </citation>
    <scope>NUCLEOTIDE SEQUENCE [LARGE SCALE GENOMIC DNA]</scope>
    <source>
        <strain evidence="4 5">E1L3A</strain>
    </source>
</reference>
<accession>F7Q3G3</accession>
<keyword evidence="5" id="KW-1185">Reference proteome</keyword>